<proteinExistence type="predicted"/>
<comment type="caution">
    <text evidence="1">The sequence shown here is derived from an EMBL/GenBank/DDBJ whole genome shotgun (WGS) entry which is preliminary data.</text>
</comment>
<evidence type="ECO:0000313" key="2">
    <source>
        <dbReference type="Proteomes" id="UP001558632"/>
    </source>
</evidence>
<organism evidence="1 2">
    <name type="scientific">Trichinella spiralis</name>
    <name type="common">Trichina worm</name>
    <dbReference type="NCBI Taxonomy" id="6334"/>
    <lineage>
        <taxon>Eukaryota</taxon>
        <taxon>Metazoa</taxon>
        <taxon>Ecdysozoa</taxon>
        <taxon>Nematoda</taxon>
        <taxon>Enoplea</taxon>
        <taxon>Dorylaimia</taxon>
        <taxon>Trichinellida</taxon>
        <taxon>Trichinellidae</taxon>
        <taxon>Trichinella</taxon>
    </lineage>
</organism>
<protein>
    <submittedName>
        <fullName evidence="1">Transmembrane protein</fullName>
    </submittedName>
</protein>
<gene>
    <name evidence="1" type="ORF">TSPI_00993</name>
</gene>
<keyword evidence="2" id="KW-1185">Reference proteome</keyword>
<name>A0ABR3KJ94_TRISP</name>
<keyword evidence="1" id="KW-0812">Transmembrane</keyword>
<keyword evidence="1" id="KW-0472">Membrane</keyword>
<sequence length="119" mass="13685">MKLNNDHRRLFLQQSHQYCKAVGSFPKAINDLQIGHSDPLPRLLDSNSESVDWFPRTWRKRQNSVRSDISDFSGMNIFLSLLSAPRFVVVYVVSQLGSKSFLDGRIHVVKRRDCPLAAR</sequence>
<reference evidence="1 2" key="1">
    <citation type="submission" date="2024-07" db="EMBL/GenBank/DDBJ databases">
        <title>Enhanced genomic and transcriptomic resources for Trichinella pseudospiralis and T. spiralis underpin the discovery of pronounced molecular differences between stages and species.</title>
        <authorList>
            <person name="Pasi K.K."/>
            <person name="La Rosa G."/>
            <person name="Gomez-Morales M.A."/>
            <person name="Tosini F."/>
            <person name="Sumanam S."/>
            <person name="Young N.D."/>
            <person name="Chang B.C."/>
            <person name="Robin G.B."/>
        </authorList>
    </citation>
    <scope>NUCLEOTIDE SEQUENCE [LARGE SCALE GENOMIC DNA]</scope>
    <source>
        <strain evidence="1">ISS534</strain>
    </source>
</reference>
<accession>A0ABR3KJ94</accession>
<evidence type="ECO:0000313" key="1">
    <source>
        <dbReference type="EMBL" id="KAL1238627.1"/>
    </source>
</evidence>
<dbReference type="EMBL" id="JBEUSY010000290">
    <property type="protein sequence ID" value="KAL1238627.1"/>
    <property type="molecule type" value="Genomic_DNA"/>
</dbReference>
<dbReference type="Proteomes" id="UP001558632">
    <property type="component" value="Unassembled WGS sequence"/>
</dbReference>